<sequence>MWIHFRKIANFGAISKIEKYIKIKNPKPYLISKFIIFTDYKKTNMKILQILYHL</sequence>
<accession>C0BEU0</accession>
<organism evidence="1 2">
    <name type="scientific">Coprococcus comes ATCC 27758</name>
    <dbReference type="NCBI Taxonomy" id="470146"/>
    <lineage>
        <taxon>Bacteria</taxon>
        <taxon>Bacillati</taxon>
        <taxon>Bacillota</taxon>
        <taxon>Clostridia</taxon>
        <taxon>Lachnospirales</taxon>
        <taxon>Lachnospiraceae</taxon>
        <taxon>Coprococcus</taxon>
    </lineage>
</organism>
<evidence type="ECO:0000313" key="2">
    <source>
        <dbReference type="Proteomes" id="UP000003793"/>
    </source>
</evidence>
<reference evidence="1 2" key="2">
    <citation type="submission" date="2009-03" db="EMBL/GenBank/DDBJ databases">
        <title>Draft genome sequence of Coprococcus comes (ATCC 27758).</title>
        <authorList>
            <person name="Sudarsanam P."/>
            <person name="Ley R."/>
            <person name="Guruge J."/>
            <person name="Turnbaugh P.J."/>
            <person name="Mahowald M."/>
            <person name="Liep D."/>
            <person name="Gordon J."/>
        </authorList>
    </citation>
    <scope>NUCLEOTIDE SEQUENCE [LARGE SCALE GENOMIC DNA]</scope>
    <source>
        <strain evidence="1 2">ATCC 27758</strain>
    </source>
</reference>
<protein>
    <submittedName>
        <fullName evidence="1">Uncharacterized protein</fullName>
    </submittedName>
</protein>
<reference evidence="1 2" key="1">
    <citation type="submission" date="2009-02" db="EMBL/GenBank/DDBJ databases">
        <authorList>
            <person name="Fulton L."/>
            <person name="Clifton S."/>
            <person name="Fulton B."/>
            <person name="Xu J."/>
            <person name="Minx P."/>
            <person name="Pepin K.H."/>
            <person name="Johnson M."/>
            <person name="Bhonagiri V."/>
            <person name="Nash W.E."/>
            <person name="Mardis E.R."/>
            <person name="Wilson R.K."/>
        </authorList>
    </citation>
    <scope>NUCLEOTIDE SEQUENCE [LARGE SCALE GENOMIC DNA]</scope>
    <source>
        <strain evidence="1 2">ATCC 27758</strain>
    </source>
</reference>
<proteinExistence type="predicted"/>
<evidence type="ECO:0000313" key="1">
    <source>
        <dbReference type="EMBL" id="EEG88367.1"/>
    </source>
</evidence>
<dbReference type="EMBL" id="ABVR01000045">
    <property type="protein sequence ID" value="EEG88367.1"/>
    <property type="molecule type" value="Genomic_DNA"/>
</dbReference>
<gene>
    <name evidence="1" type="ORF">COPCOM_03702</name>
</gene>
<dbReference type="Proteomes" id="UP000003793">
    <property type="component" value="Unassembled WGS sequence"/>
</dbReference>
<dbReference type="HOGENOM" id="CLU_3042348_0_0_9"/>
<name>C0BEU0_9FIRM</name>
<dbReference type="AlphaFoldDB" id="C0BEU0"/>
<comment type="caution">
    <text evidence="1">The sequence shown here is derived from an EMBL/GenBank/DDBJ whole genome shotgun (WGS) entry which is preliminary data.</text>
</comment>